<dbReference type="Gene3D" id="3.20.20.80">
    <property type="entry name" value="Glycosidases"/>
    <property type="match status" value="1"/>
</dbReference>
<dbReference type="InterPro" id="IPR001139">
    <property type="entry name" value="Glyco_hydro_30"/>
</dbReference>
<sequence length="430" mass="47917">MATQLRSSSPSSQWATGCVDTHRTSDSPSVWADGVVTPDFKGFGGCFNELGWKALSHLDENERGEIVGALFSADGCAFNYCRLPIGANDYAESWYSHNETEGDFTMETFSIARDRQYLIPYIRAARAVRGSDFHLFASPWSPPTWMKFPRAHNHGTLIWESRYRHAYANYFVRFVKAYEDEGIAINAVHVQNEPNSDQKFPSCIWTGTKMRDFIRDDLGPAFRSAGLDAEIWAGTIERGDFNDWAGTIMSDPATAAVVKGMGFQWAGKHGVQRTRQAFPDLPIIQTENECGDGTNSWDQAHYAFDLIQHYLSNGAEAYLYWNMVLEPGGVSTWGWRQNAMVTVDPTTRSATFNPEFFVMKHFAGFVRPGAAVLRTAGPMAANTLAFRNLDGGEVFVVQNAQDTERTITVRGSRESATLNLAPFSISTLTL</sequence>
<feature type="region of interest" description="Disordered" evidence="5">
    <location>
        <begin position="1"/>
        <end position="26"/>
    </location>
</feature>
<keyword evidence="2" id="KW-0732">Signal</keyword>
<dbReference type="InterPro" id="IPR033453">
    <property type="entry name" value="Glyco_hydro_30_TIM-barrel"/>
</dbReference>
<dbReference type="InterPro" id="IPR017853">
    <property type="entry name" value="GH"/>
</dbReference>
<dbReference type="PRINTS" id="PR00843">
    <property type="entry name" value="GLHYDRLASE30"/>
</dbReference>
<dbReference type="PANTHER" id="PTHR11069:SF23">
    <property type="entry name" value="LYSOSOMAL ACID GLUCOSYLCERAMIDASE"/>
    <property type="match status" value="1"/>
</dbReference>
<evidence type="ECO:0000259" key="6">
    <source>
        <dbReference type="Pfam" id="PF02055"/>
    </source>
</evidence>
<accession>A0A6M7WXE8</accession>
<dbReference type="SUPFAM" id="SSF51445">
    <property type="entry name" value="(Trans)glycosidases"/>
    <property type="match status" value="1"/>
</dbReference>
<dbReference type="GO" id="GO:0004348">
    <property type="term" value="F:glucosylceramidase activity"/>
    <property type="evidence" value="ECO:0007669"/>
    <property type="project" value="InterPro"/>
</dbReference>
<dbReference type="AlphaFoldDB" id="A0A6M7WXE8"/>
<dbReference type="Pfam" id="PF02055">
    <property type="entry name" value="Glyco_hydro_30"/>
    <property type="match status" value="1"/>
</dbReference>
<feature type="domain" description="Glycosyl hydrolase family 30 TIM-barrel" evidence="6">
    <location>
        <begin position="41"/>
        <end position="366"/>
    </location>
</feature>
<dbReference type="PROSITE" id="PS51257">
    <property type="entry name" value="PROKAR_LIPOPROTEIN"/>
    <property type="match status" value="1"/>
</dbReference>
<comment type="similarity">
    <text evidence="1 4">Belongs to the glycosyl hydrolase 30 family.</text>
</comment>
<evidence type="ECO:0000256" key="1">
    <source>
        <dbReference type="ARBA" id="ARBA00005382"/>
    </source>
</evidence>
<protein>
    <submittedName>
        <fullName evidence="8">Glycosyl hydrolase</fullName>
    </submittedName>
</protein>
<dbReference type="InterPro" id="IPR033452">
    <property type="entry name" value="GH30_C"/>
</dbReference>
<dbReference type="GO" id="GO:0016020">
    <property type="term" value="C:membrane"/>
    <property type="evidence" value="ECO:0007669"/>
    <property type="project" value="GOC"/>
</dbReference>
<dbReference type="Pfam" id="PF17189">
    <property type="entry name" value="Glyco_hydro_30C"/>
    <property type="match status" value="1"/>
</dbReference>
<evidence type="ECO:0000256" key="5">
    <source>
        <dbReference type="SAM" id="MobiDB-lite"/>
    </source>
</evidence>
<evidence type="ECO:0000256" key="4">
    <source>
        <dbReference type="RuleBase" id="RU361188"/>
    </source>
</evidence>
<dbReference type="PANTHER" id="PTHR11069">
    <property type="entry name" value="GLUCOSYLCERAMIDASE"/>
    <property type="match status" value="1"/>
</dbReference>
<evidence type="ECO:0000313" key="8">
    <source>
        <dbReference type="EMBL" id="QKD06216.1"/>
    </source>
</evidence>
<organism evidence="8 9">
    <name type="scientific">Mesorhizobium loti R88b</name>
    <dbReference type="NCBI Taxonomy" id="935548"/>
    <lineage>
        <taxon>Bacteria</taxon>
        <taxon>Pseudomonadati</taxon>
        <taxon>Pseudomonadota</taxon>
        <taxon>Alphaproteobacteria</taxon>
        <taxon>Hyphomicrobiales</taxon>
        <taxon>Phyllobacteriaceae</taxon>
        <taxon>Mesorhizobium</taxon>
    </lineage>
</organism>
<name>A0A6M7WXE8_RHILI</name>
<feature type="domain" description="Glycosyl hydrolase family 30 beta sandwich" evidence="7">
    <location>
        <begin position="382"/>
        <end position="428"/>
    </location>
</feature>
<feature type="compositionally biased region" description="Polar residues" evidence="5">
    <location>
        <begin position="1"/>
        <end position="15"/>
    </location>
</feature>
<dbReference type="GO" id="GO:0006680">
    <property type="term" value="P:glucosylceramide catabolic process"/>
    <property type="evidence" value="ECO:0007669"/>
    <property type="project" value="TreeGrafter"/>
</dbReference>
<keyword evidence="4" id="KW-0326">Glycosidase</keyword>
<dbReference type="EMBL" id="CP033367">
    <property type="protein sequence ID" value="QKD06216.1"/>
    <property type="molecule type" value="Genomic_DNA"/>
</dbReference>
<proteinExistence type="inferred from homology"/>
<dbReference type="Proteomes" id="UP000503017">
    <property type="component" value="Chromosome"/>
</dbReference>
<evidence type="ECO:0000259" key="7">
    <source>
        <dbReference type="Pfam" id="PF17189"/>
    </source>
</evidence>
<reference evidence="8 9" key="1">
    <citation type="submission" date="2018-10" db="EMBL/GenBank/DDBJ databases">
        <authorList>
            <person name="Perry B.J."/>
            <person name="Sullivan J.T."/>
            <person name="Murphy R.J.T."/>
            <person name="Ramsay J.P."/>
            <person name="Ronson C.W."/>
        </authorList>
    </citation>
    <scope>NUCLEOTIDE SEQUENCE [LARGE SCALE GENOMIC DNA]</scope>
    <source>
        <strain evidence="8 9">R88b</strain>
    </source>
</reference>
<evidence type="ECO:0000313" key="9">
    <source>
        <dbReference type="Proteomes" id="UP000503017"/>
    </source>
</evidence>
<gene>
    <name evidence="8" type="ORF">EB235_10870</name>
</gene>
<evidence type="ECO:0000256" key="3">
    <source>
        <dbReference type="ARBA" id="ARBA00022801"/>
    </source>
</evidence>
<evidence type="ECO:0000256" key="2">
    <source>
        <dbReference type="ARBA" id="ARBA00022729"/>
    </source>
</evidence>
<keyword evidence="3 4" id="KW-0378">Hydrolase</keyword>